<comment type="caution">
    <text evidence="10">The sequence shown here is derived from an EMBL/GenBank/DDBJ whole genome shotgun (WGS) entry which is preliminary data.</text>
</comment>
<evidence type="ECO:0000256" key="3">
    <source>
        <dbReference type="ARBA" id="ARBA00022737"/>
    </source>
</evidence>
<dbReference type="SUPFAM" id="SSF57667">
    <property type="entry name" value="beta-beta-alpha zinc fingers"/>
    <property type="match status" value="1"/>
</dbReference>
<dbReference type="InterPro" id="IPR013087">
    <property type="entry name" value="Znf_C2H2_type"/>
</dbReference>
<protein>
    <recommendedName>
        <fullName evidence="9">C2H2-type domain-containing protein</fullName>
    </recommendedName>
</protein>
<dbReference type="GeneID" id="19195535"/>
<dbReference type="EMBL" id="AMGX01000021">
    <property type="protein sequence ID" value="EXJ66228.1"/>
    <property type="molecule type" value="Genomic_DNA"/>
</dbReference>
<reference evidence="10 11" key="1">
    <citation type="submission" date="2013-03" db="EMBL/GenBank/DDBJ databases">
        <title>The Genome Sequence of Cladophialophora psammophila CBS 110553.</title>
        <authorList>
            <consortium name="The Broad Institute Genomics Platform"/>
            <person name="Cuomo C."/>
            <person name="de Hoog S."/>
            <person name="Gorbushina A."/>
            <person name="Walker B."/>
            <person name="Young S.K."/>
            <person name="Zeng Q."/>
            <person name="Gargeya S."/>
            <person name="Fitzgerald M."/>
            <person name="Haas B."/>
            <person name="Abouelleil A."/>
            <person name="Allen A.W."/>
            <person name="Alvarado L."/>
            <person name="Arachchi H.M."/>
            <person name="Berlin A.M."/>
            <person name="Chapman S.B."/>
            <person name="Gainer-Dewar J."/>
            <person name="Goldberg J."/>
            <person name="Griggs A."/>
            <person name="Gujja S."/>
            <person name="Hansen M."/>
            <person name="Howarth C."/>
            <person name="Imamovic A."/>
            <person name="Ireland A."/>
            <person name="Larimer J."/>
            <person name="McCowan C."/>
            <person name="Murphy C."/>
            <person name="Pearson M."/>
            <person name="Poon T.W."/>
            <person name="Priest M."/>
            <person name="Roberts A."/>
            <person name="Saif S."/>
            <person name="Shea T."/>
            <person name="Sisk P."/>
            <person name="Sykes S."/>
            <person name="Wortman J."/>
            <person name="Nusbaum C."/>
            <person name="Birren B."/>
        </authorList>
    </citation>
    <scope>NUCLEOTIDE SEQUENCE [LARGE SCALE GENOMIC DNA]</scope>
    <source>
        <strain evidence="10 11">CBS 110553</strain>
    </source>
</reference>
<keyword evidence="3" id="KW-0677">Repeat</keyword>
<feature type="region of interest" description="Disordered" evidence="8">
    <location>
        <begin position="70"/>
        <end position="114"/>
    </location>
</feature>
<dbReference type="InterPro" id="IPR051059">
    <property type="entry name" value="VerF-like"/>
</dbReference>
<dbReference type="PROSITE" id="PS00028">
    <property type="entry name" value="ZINC_FINGER_C2H2_1"/>
    <property type="match status" value="1"/>
</dbReference>
<gene>
    <name evidence="10" type="ORF">A1O5_10844</name>
</gene>
<proteinExistence type="predicted"/>
<dbReference type="CDD" id="cd12148">
    <property type="entry name" value="fungal_TF_MHR"/>
    <property type="match status" value="1"/>
</dbReference>
<dbReference type="GO" id="GO:0006351">
    <property type="term" value="P:DNA-templated transcription"/>
    <property type="evidence" value="ECO:0007669"/>
    <property type="project" value="InterPro"/>
</dbReference>
<dbReference type="STRING" id="1182543.W9WE45"/>
<evidence type="ECO:0000313" key="11">
    <source>
        <dbReference type="Proteomes" id="UP000019471"/>
    </source>
</evidence>
<feature type="domain" description="C2H2-type" evidence="9">
    <location>
        <begin position="44"/>
        <end position="69"/>
    </location>
</feature>
<feature type="compositionally biased region" description="Polar residues" evidence="8">
    <location>
        <begin position="90"/>
        <end position="114"/>
    </location>
</feature>
<dbReference type="GO" id="GO:0008270">
    <property type="term" value="F:zinc ion binding"/>
    <property type="evidence" value="ECO:0007669"/>
    <property type="project" value="UniProtKB-KW"/>
</dbReference>
<evidence type="ECO:0000256" key="7">
    <source>
        <dbReference type="PROSITE-ProRule" id="PRU00042"/>
    </source>
</evidence>
<dbReference type="Gene3D" id="3.30.160.60">
    <property type="entry name" value="Classic Zinc Finger"/>
    <property type="match status" value="1"/>
</dbReference>
<dbReference type="PANTHER" id="PTHR40626:SF11">
    <property type="entry name" value="ZINC FINGER PROTEIN YPR022C"/>
    <property type="match status" value="1"/>
</dbReference>
<dbReference type="GO" id="GO:0000978">
    <property type="term" value="F:RNA polymerase II cis-regulatory region sequence-specific DNA binding"/>
    <property type="evidence" value="ECO:0007669"/>
    <property type="project" value="InterPro"/>
</dbReference>
<evidence type="ECO:0000256" key="4">
    <source>
        <dbReference type="ARBA" id="ARBA00022771"/>
    </source>
</evidence>
<evidence type="ECO:0000256" key="6">
    <source>
        <dbReference type="ARBA" id="ARBA00023242"/>
    </source>
</evidence>
<dbReference type="InterPro" id="IPR007219">
    <property type="entry name" value="XnlR_reg_dom"/>
</dbReference>
<dbReference type="SMART" id="SM00355">
    <property type="entry name" value="ZnF_C2H2"/>
    <property type="match status" value="2"/>
</dbReference>
<dbReference type="HOGENOM" id="CLU_007784_1_0_1"/>
<keyword evidence="6" id="KW-0539">Nucleus</keyword>
<dbReference type="GO" id="GO:0005634">
    <property type="term" value="C:nucleus"/>
    <property type="evidence" value="ECO:0007669"/>
    <property type="project" value="UniProtKB-SubCell"/>
</dbReference>
<dbReference type="GO" id="GO:0000981">
    <property type="term" value="F:DNA-binding transcription factor activity, RNA polymerase II-specific"/>
    <property type="evidence" value="ECO:0007669"/>
    <property type="project" value="InterPro"/>
</dbReference>
<dbReference type="PANTHER" id="PTHR40626">
    <property type="entry name" value="MIP31509P"/>
    <property type="match status" value="1"/>
</dbReference>
<feature type="domain" description="C2H2-type" evidence="9">
    <location>
        <begin position="16"/>
        <end position="43"/>
    </location>
</feature>
<dbReference type="eggNOG" id="KOG1721">
    <property type="taxonomic scope" value="Eukaryota"/>
</dbReference>
<dbReference type="InterPro" id="IPR036236">
    <property type="entry name" value="Znf_C2H2_sf"/>
</dbReference>
<name>W9WE45_9EURO</name>
<keyword evidence="11" id="KW-1185">Reference proteome</keyword>
<dbReference type="Pfam" id="PF04082">
    <property type="entry name" value="Fungal_trans"/>
    <property type="match status" value="1"/>
</dbReference>
<comment type="subcellular location">
    <subcellularLocation>
        <location evidence="1">Nucleus</location>
    </subcellularLocation>
</comment>
<dbReference type="AlphaFoldDB" id="W9WE45"/>
<evidence type="ECO:0000256" key="8">
    <source>
        <dbReference type="SAM" id="MobiDB-lite"/>
    </source>
</evidence>
<dbReference type="GO" id="GO:0000785">
    <property type="term" value="C:chromatin"/>
    <property type="evidence" value="ECO:0007669"/>
    <property type="project" value="TreeGrafter"/>
</dbReference>
<feature type="region of interest" description="Disordered" evidence="8">
    <location>
        <begin position="185"/>
        <end position="230"/>
    </location>
</feature>
<evidence type="ECO:0000256" key="5">
    <source>
        <dbReference type="ARBA" id="ARBA00022833"/>
    </source>
</evidence>
<evidence type="ECO:0000256" key="1">
    <source>
        <dbReference type="ARBA" id="ARBA00004123"/>
    </source>
</evidence>
<accession>W9WE45</accession>
<keyword evidence="5" id="KW-0862">Zinc</keyword>
<dbReference type="Proteomes" id="UP000019471">
    <property type="component" value="Unassembled WGS sequence"/>
</dbReference>
<dbReference type="OrthoDB" id="4157142at2759"/>
<sequence>MARNNTGDAGPKARSYSCSYCSKSFIRAEHLQRHLVSHENRKPHSCLACGSSFGRADVLLRHKKKCPQHQRLVASTQEAVNAREGHQSRGSESNSALSGNTSGPRHSSTLNDMSSTLGSTVQVMESENPLMFPPKGSIRAPSNPPNTSNIVFDTAVIPSTYLTSRVSDRNHPTLIAANLSSTTLPVSQMPDQATSSVGHELTSNSPSSQRLDISSGQSGEPASYGPSLTPSWEMSRDIYNTDFTDLNMNDLMFLEDSLLPGFPCDSVDLITPFHPTPDLVNVNHSTPVPDRLLLSCTRQVTPSLEESRTLGVRQNEKVAPKELQLSSEDISTFRRRTLDIDRQNLLPNFTFPTRIRMIRLLSAYFEYFDPHTPIVHRATFDVQGSHPALVLAMLAIGGLHVSEHDFANLAYNACCNLLYSIEGYEEEPVRAPEIGVIQSLLLCAQFGAYSDNTANFRRAERHITSANSLLREYLDGLKLQENQSKSDWASWIATETCSRLAGWLSILSGVILSFHPAAAILMYLESDIPLPCSEELWKARSSAEWVTLSALTPEGEVLGMLSMSQTISAGESFREKLSAFGLLVVAGSILAYICLRERLLPRHQEELEASFIARMEQTLASLESLWRQHPQASRVPSKTASLLLLDCLSLLGSAYYHLYLPAELRSLKTFARSRGRLSSLPHPQPQSRELTLKAVLYAAQSWFVRAKLGIAHLQKTAALQFGAHSLVAAYEGALILAWWLRRHKEPNSISSSSMPTLNSEARLQDLVNEITEELYDQKIGSPDTDQCLIPLMCYRALILPWVWNYASIMRSHLDNLHEQLSQEQTR</sequence>
<keyword evidence="2" id="KW-0479">Metal-binding</keyword>
<evidence type="ECO:0000259" key="9">
    <source>
        <dbReference type="PROSITE" id="PS50157"/>
    </source>
</evidence>
<evidence type="ECO:0000256" key="2">
    <source>
        <dbReference type="ARBA" id="ARBA00022723"/>
    </source>
</evidence>
<keyword evidence="4 7" id="KW-0863">Zinc-finger</keyword>
<dbReference type="PROSITE" id="PS50157">
    <property type="entry name" value="ZINC_FINGER_C2H2_2"/>
    <property type="match status" value="2"/>
</dbReference>
<organism evidence="10 11">
    <name type="scientific">Cladophialophora psammophila CBS 110553</name>
    <dbReference type="NCBI Taxonomy" id="1182543"/>
    <lineage>
        <taxon>Eukaryota</taxon>
        <taxon>Fungi</taxon>
        <taxon>Dikarya</taxon>
        <taxon>Ascomycota</taxon>
        <taxon>Pezizomycotina</taxon>
        <taxon>Eurotiomycetes</taxon>
        <taxon>Chaetothyriomycetidae</taxon>
        <taxon>Chaetothyriales</taxon>
        <taxon>Herpotrichiellaceae</taxon>
        <taxon>Cladophialophora</taxon>
    </lineage>
</organism>
<dbReference type="RefSeq" id="XP_007749608.1">
    <property type="nucleotide sequence ID" value="XM_007751418.1"/>
</dbReference>
<evidence type="ECO:0000313" key="10">
    <source>
        <dbReference type="EMBL" id="EXJ66228.1"/>
    </source>
</evidence>